<keyword evidence="1" id="KW-1133">Transmembrane helix</keyword>
<proteinExistence type="predicted"/>
<keyword evidence="1" id="KW-0812">Transmembrane</keyword>
<sequence length="83" mass="9361">MKTNYPHLTSPKGRGIKWFTLTELLVVISILAILAVIAFLSFNWFASSARDSTRVTDINSITKAFELFKVKWGNYPTPSIPTQ</sequence>
<feature type="non-terminal residue" evidence="2">
    <location>
        <position position="83"/>
    </location>
</feature>
<feature type="transmembrane region" description="Helical" evidence="1">
    <location>
        <begin position="21"/>
        <end position="46"/>
    </location>
</feature>
<evidence type="ECO:0008006" key="3">
    <source>
        <dbReference type="Google" id="ProtNLM"/>
    </source>
</evidence>
<dbReference type="InterPro" id="IPR045584">
    <property type="entry name" value="Pilin-like"/>
</dbReference>
<evidence type="ECO:0000256" key="1">
    <source>
        <dbReference type="SAM" id="Phobius"/>
    </source>
</evidence>
<name>K2BDB0_9BACT</name>
<accession>K2BDB0</accession>
<dbReference type="AlphaFoldDB" id="K2BDB0"/>
<dbReference type="Gene3D" id="3.30.700.10">
    <property type="entry name" value="Glycoprotein, Type 4 Pilin"/>
    <property type="match status" value="1"/>
</dbReference>
<reference evidence="2" key="1">
    <citation type="journal article" date="2012" name="Science">
        <title>Fermentation, hydrogen, and sulfur metabolism in multiple uncultivated bacterial phyla.</title>
        <authorList>
            <person name="Wrighton K.C."/>
            <person name="Thomas B.C."/>
            <person name="Sharon I."/>
            <person name="Miller C.S."/>
            <person name="Castelle C.J."/>
            <person name="VerBerkmoes N.C."/>
            <person name="Wilkins M.J."/>
            <person name="Hettich R.L."/>
            <person name="Lipton M.S."/>
            <person name="Williams K.H."/>
            <person name="Long P.E."/>
            <person name="Banfield J.F."/>
        </authorList>
    </citation>
    <scope>NUCLEOTIDE SEQUENCE [LARGE SCALE GENOMIC DNA]</scope>
</reference>
<dbReference type="NCBIfam" id="TIGR02532">
    <property type="entry name" value="IV_pilin_GFxxxE"/>
    <property type="match status" value="1"/>
</dbReference>
<keyword evidence="1" id="KW-0472">Membrane</keyword>
<protein>
    <recommendedName>
        <fullName evidence="3">Prepilin-type N-terminal cleavage/methylation domain-containing protein</fullName>
    </recommendedName>
</protein>
<gene>
    <name evidence="2" type="ORF">ACD_49C00014G0012</name>
</gene>
<dbReference type="EMBL" id="AMFJ01021600">
    <property type="protein sequence ID" value="EKD66758.1"/>
    <property type="molecule type" value="Genomic_DNA"/>
</dbReference>
<dbReference type="InterPro" id="IPR012902">
    <property type="entry name" value="N_methyl_site"/>
</dbReference>
<dbReference type="SUPFAM" id="SSF54523">
    <property type="entry name" value="Pili subunits"/>
    <property type="match status" value="1"/>
</dbReference>
<organism evidence="2">
    <name type="scientific">uncultured bacterium</name>
    <name type="common">gcode 4</name>
    <dbReference type="NCBI Taxonomy" id="1234023"/>
    <lineage>
        <taxon>Bacteria</taxon>
        <taxon>environmental samples</taxon>
    </lineage>
</organism>
<evidence type="ECO:0000313" key="2">
    <source>
        <dbReference type="EMBL" id="EKD66758.1"/>
    </source>
</evidence>
<comment type="caution">
    <text evidence="2">The sequence shown here is derived from an EMBL/GenBank/DDBJ whole genome shotgun (WGS) entry which is preliminary data.</text>
</comment>